<name>A0A8J6XC09_9CYAN</name>
<keyword evidence="1" id="KW-0732">Signal</keyword>
<proteinExistence type="predicted"/>
<feature type="signal peptide" evidence="1">
    <location>
        <begin position="1"/>
        <end position="24"/>
    </location>
</feature>
<feature type="chain" id="PRO_5035311090" description="ABC transporter substrate-binding protein" evidence="1">
    <location>
        <begin position="25"/>
        <end position="60"/>
    </location>
</feature>
<evidence type="ECO:0008006" key="4">
    <source>
        <dbReference type="Google" id="ProtNLM"/>
    </source>
</evidence>
<evidence type="ECO:0000256" key="1">
    <source>
        <dbReference type="SAM" id="SignalP"/>
    </source>
</evidence>
<dbReference type="RefSeq" id="WP_190826375.1">
    <property type="nucleotide sequence ID" value="NZ_CAWPPI010000034.1"/>
</dbReference>
<dbReference type="Proteomes" id="UP000629098">
    <property type="component" value="Unassembled WGS sequence"/>
</dbReference>
<gene>
    <name evidence="2" type="ORF">ICL16_08320</name>
</gene>
<organism evidence="2 3">
    <name type="scientific">Iningainema tapete BLCC-T55</name>
    <dbReference type="NCBI Taxonomy" id="2748662"/>
    <lineage>
        <taxon>Bacteria</taxon>
        <taxon>Bacillati</taxon>
        <taxon>Cyanobacteriota</taxon>
        <taxon>Cyanophyceae</taxon>
        <taxon>Nostocales</taxon>
        <taxon>Scytonemataceae</taxon>
        <taxon>Iningainema tapete</taxon>
    </lineage>
</organism>
<protein>
    <recommendedName>
        <fullName evidence="4">ABC transporter substrate-binding protein</fullName>
    </recommendedName>
</protein>
<dbReference type="EMBL" id="JACXAE010000034">
    <property type="protein sequence ID" value="MBD2772089.1"/>
    <property type="molecule type" value="Genomic_DNA"/>
</dbReference>
<accession>A0A8J6XC09</accession>
<evidence type="ECO:0000313" key="3">
    <source>
        <dbReference type="Proteomes" id="UP000629098"/>
    </source>
</evidence>
<sequence length="60" mass="6447">MNLRIRRRRFGQLALASAATAAIANLGTKAVAQQSSGILFGVRFSSDSAAENILTIYQYS</sequence>
<evidence type="ECO:0000313" key="2">
    <source>
        <dbReference type="EMBL" id="MBD2772089.1"/>
    </source>
</evidence>
<comment type="caution">
    <text evidence="2">The sequence shown here is derived from an EMBL/GenBank/DDBJ whole genome shotgun (WGS) entry which is preliminary data.</text>
</comment>
<reference evidence="2" key="1">
    <citation type="submission" date="2020-09" db="EMBL/GenBank/DDBJ databases">
        <title>Iningainema tapete sp. nov. (Scytonemataceae, Cyanobacteria) from greenhouses in central Florida (USA) produces two types of nodularin with biosynthetic potential for microcystin-LR and anabaenopeptins.</title>
        <authorList>
            <person name="Berthold D.E."/>
            <person name="Lefler F.W."/>
            <person name="Huang I.-S."/>
            <person name="Abdulla H."/>
            <person name="Zimba P.V."/>
            <person name="Laughinghouse H.D. IV."/>
        </authorList>
    </citation>
    <scope>NUCLEOTIDE SEQUENCE</scope>
    <source>
        <strain evidence="2">BLCCT55</strain>
    </source>
</reference>
<dbReference type="AlphaFoldDB" id="A0A8J6XC09"/>
<dbReference type="InterPro" id="IPR006311">
    <property type="entry name" value="TAT_signal"/>
</dbReference>
<dbReference type="PROSITE" id="PS51318">
    <property type="entry name" value="TAT"/>
    <property type="match status" value="1"/>
</dbReference>
<keyword evidence="3" id="KW-1185">Reference proteome</keyword>